<dbReference type="Pfam" id="PF13378">
    <property type="entry name" value="MR_MLE_C"/>
    <property type="match status" value="1"/>
</dbReference>
<proteinExistence type="predicted"/>
<evidence type="ECO:0000256" key="1">
    <source>
        <dbReference type="ARBA" id="ARBA00023239"/>
    </source>
</evidence>
<evidence type="ECO:0000313" key="4">
    <source>
        <dbReference type="Proteomes" id="UP001597124"/>
    </source>
</evidence>
<dbReference type="CDD" id="cd03316">
    <property type="entry name" value="MR_like"/>
    <property type="match status" value="1"/>
</dbReference>
<dbReference type="Gene3D" id="3.30.390.10">
    <property type="entry name" value="Enolase-like, N-terminal domain"/>
    <property type="match status" value="1"/>
</dbReference>
<dbReference type="PANTHER" id="PTHR48080:SF2">
    <property type="entry name" value="D-GALACTONATE DEHYDRATASE"/>
    <property type="match status" value="1"/>
</dbReference>
<comment type="caution">
    <text evidence="3">The sequence shown here is derived from an EMBL/GenBank/DDBJ whole genome shotgun (WGS) entry which is preliminary data.</text>
</comment>
<dbReference type="InterPro" id="IPR029017">
    <property type="entry name" value="Enolase-like_N"/>
</dbReference>
<dbReference type="InterPro" id="IPR018110">
    <property type="entry name" value="Mandel_Rmase/mucon_lact_enz_CS"/>
</dbReference>
<feature type="domain" description="Mandelate racemase/muconate lactonizing enzyme C-terminal" evidence="2">
    <location>
        <begin position="123"/>
        <end position="229"/>
    </location>
</feature>
<protein>
    <submittedName>
        <fullName evidence="3">Mandelate racemase/muconate lactonizing enzyme family protein</fullName>
    </submittedName>
</protein>
<accession>A0ABW3C136</accession>
<dbReference type="RefSeq" id="WP_381487504.1">
    <property type="nucleotide sequence ID" value="NZ_JBHTIK010000002.1"/>
</dbReference>
<dbReference type="Pfam" id="PF02746">
    <property type="entry name" value="MR_MLE_N"/>
    <property type="match status" value="1"/>
</dbReference>
<dbReference type="SUPFAM" id="SSF54826">
    <property type="entry name" value="Enolase N-terminal domain-like"/>
    <property type="match status" value="1"/>
</dbReference>
<dbReference type="InterPro" id="IPR036849">
    <property type="entry name" value="Enolase-like_C_sf"/>
</dbReference>
<dbReference type="SUPFAM" id="SSF51604">
    <property type="entry name" value="Enolase C-terminal domain-like"/>
    <property type="match status" value="1"/>
</dbReference>
<sequence length="377" mass="41407">MRIEGVECYVASHWAFVRVITEAGIDGIGEATYFPHPTAVRAVIDDLRGELVGQDAFRPEFLFQRAFKHHCIRDAVLMAALSAVDQALWDIKGKALGVPVWQLLGGRVRDKVRAILLLEAGTEAALVEQAVIARDQGFTAIKIKPFLGDWHRQPMAQMMRSAIGAVEAVREAVGWDIDIAIEMHRNLTPDLAAVFAAAAARISPYFLEDPILPYSVAANASVAGRMAGPVAVAERNTNIWEFREFSDCHAVSILRPDVGLAGGFTQMRKIAAIAESRHQRIVPHNFTAPVSTACHVQLAACTPNWDVQGYVREDRDPWNRVTSHINRIENGYLVIPETPGIGMTLDLEYLADADYVPFGTKFPDGPVRAADGGIKHQ</sequence>
<keyword evidence="1" id="KW-0456">Lyase</keyword>
<dbReference type="EMBL" id="JBHTIK010000002">
    <property type="protein sequence ID" value="MFD0847827.1"/>
    <property type="molecule type" value="Genomic_DNA"/>
</dbReference>
<dbReference type="PANTHER" id="PTHR48080">
    <property type="entry name" value="D-GALACTONATE DEHYDRATASE-RELATED"/>
    <property type="match status" value="1"/>
</dbReference>
<dbReference type="InterPro" id="IPR013341">
    <property type="entry name" value="Mandelate_racemase_N_dom"/>
</dbReference>
<organism evidence="3 4">
    <name type="scientific">Sphingosinicella xenopeptidilytica</name>
    <dbReference type="NCBI Taxonomy" id="364098"/>
    <lineage>
        <taxon>Bacteria</taxon>
        <taxon>Pseudomonadati</taxon>
        <taxon>Pseudomonadota</taxon>
        <taxon>Alphaproteobacteria</taxon>
        <taxon>Sphingomonadales</taxon>
        <taxon>Sphingosinicellaceae</taxon>
        <taxon>Sphingosinicella</taxon>
    </lineage>
</organism>
<dbReference type="InterPro" id="IPR029065">
    <property type="entry name" value="Enolase_C-like"/>
</dbReference>
<dbReference type="Gene3D" id="3.20.20.120">
    <property type="entry name" value="Enolase-like C-terminal domain"/>
    <property type="match status" value="1"/>
</dbReference>
<dbReference type="PROSITE" id="PS00908">
    <property type="entry name" value="MR_MLE_1"/>
    <property type="match status" value="1"/>
</dbReference>
<dbReference type="InterPro" id="IPR034593">
    <property type="entry name" value="DgoD-like"/>
</dbReference>
<keyword evidence="4" id="KW-1185">Reference proteome</keyword>
<evidence type="ECO:0000259" key="2">
    <source>
        <dbReference type="SMART" id="SM00922"/>
    </source>
</evidence>
<reference evidence="4" key="1">
    <citation type="journal article" date="2019" name="Int. J. Syst. Evol. Microbiol.">
        <title>The Global Catalogue of Microorganisms (GCM) 10K type strain sequencing project: providing services to taxonomists for standard genome sequencing and annotation.</title>
        <authorList>
            <consortium name="The Broad Institute Genomics Platform"/>
            <consortium name="The Broad Institute Genome Sequencing Center for Infectious Disease"/>
            <person name="Wu L."/>
            <person name="Ma J."/>
        </authorList>
    </citation>
    <scope>NUCLEOTIDE SEQUENCE [LARGE SCALE GENOMIC DNA]</scope>
    <source>
        <strain evidence="4">CCUG 52537</strain>
    </source>
</reference>
<dbReference type="SFLD" id="SFLDS00001">
    <property type="entry name" value="Enolase"/>
    <property type="match status" value="1"/>
</dbReference>
<evidence type="ECO:0000313" key="3">
    <source>
        <dbReference type="EMBL" id="MFD0847827.1"/>
    </source>
</evidence>
<dbReference type="Proteomes" id="UP001597124">
    <property type="component" value="Unassembled WGS sequence"/>
</dbReference>
<name>A0ABW3C136_SPHXN</name>
<dbReference type="SMART" id="SM00922">
    <property type="entry name" value="MR_MLE"/>
    <property type="match status" value="1"/>
</dbReference>
<gene>
    <name evidence="3" type="ORF">ACFQ00_05770</name>
</gene>
<dbReference type="SFLD" id="SFLDG00179">
    <property type="entry name" value="mandelate_racemase"/>
    <property type="match status" value="1"/>
</dbReference>
<dbReference type="InterPro" id="IPR013342">
    <property type="entry name" value="Mandelate_racemase_C"/>
</dbReference>